<sequence>MIKNLTKTILQLTKTTTNDISNAHNKTIYSKPPVALPVLEIIKRLPNMFPLTVSESIRHYNAYQKDKWKAETILIETFIKKTSRLDYKVIKNNDLNFNELCVVNNQKVNSVERKKHIILIHGYAAAYGLFINNINIISDKLINKLNENVVLHCLDLPGFGYSNRTKDFPFDLKKHTYKDIEGYFINKINGYLKNLKINRDDEINIIAHSCGGYFMTLFANKIIMNNIKKIIILSPAGLIRMKNLPKPPILFKILWENYNVSPFSLVRNSKVFGSLLTSGWSYKRLTSLNDKFQKDVFHQYIYSIFNQKGVGEYMLPFILKTGADPVAPLYERLTNNHVDSLIFKNKDIEWVWVYGDNDVFSSEGGDLMTKKMTASGIKSKVVIVKKSGHHMYLDNASEFNSLMIDELR</sequence>
<accession>A0A1L0B5G3</accession>
<proteinExistence type="inferred from homology"/>
<gene>
    <name evidence="3" type="ORF">HGUI_02491</name>
</gene>
<dbReference type="SUPFAM" id="SSF53474">
    <property type="entry name" value="alpha/beta-Hydrolases"/>
    <property type="match status" value="1"/>
</dbReference>
<organism evidence="3 4">
    <name type="scientific">Hanseniaspora guilliermondii</name>
    <dbReference type="NCBI Taxonomy" id="56406"/>
    <lineage>
        <taxon>Eukaryota</taxon>
        <taxon>Fungi</taxon>
        <taxon>Dikarya</taxon>
        <taxon>Ascomycota</taxon>
        <taxon>Saccharomycotina</taxon>
        <taxon>Saccharomycetes</taxon>
        <taxon>Saccharomycodales</taxon>
        <taxon>Saccharomycodaceae</taxon>
        <taxon>Hanseniaspora</taxon>
    </lineage>
</organism>
<comment type="similarity">
    <text evidence="1">Belongs to the peptidase S33 family. ABHD4/ABHD5 subfamily.</text>
</comment>
<dbReference type="AlphaFoldDB" id="A0A1L0B5G3"/>
<dbReference type="InterPro" id="IPR029058">
    <property type="entry name" value="AB_hydrolase_fold"/>
</dbReference>
<evidence type="ECO:0000256" key="1">
    <source>
        <dbReference type="ARBA" id="ARBA00038097"/>
    </source>
</evidence>
<dbReference type="Gene3D" id="3.40.50.1820">
    <property type="entry name" value="alpha/beta hydrolase"/>
    <property type="match status" value="1"/>
</dbReference>
<dbReference type="GO" id="GO:0035965">
    <property type="term" value="P:cardiolipin acyl-chain remodeling"/>
    <property type="evidence" value="ECO:0007669"/>
    <property type="project" value="TreeGrafter"/>
</dbReference>
<evidence type="ECO:0000313" key="3">
    <source>
        <dbReference type="EMBL" id="SGZ40291.1"/>
    </source>
</evidence>
<name>A0A1L0B5G3_9ASCO</name>
<dbReference type="VEuPathDB" id="FungiDB:HGUI_02491"/>
<dbReference type="EMBL" id="FQNF01000045">
    <property type="protein sequence ID" value="SGZ40291.1"/>
    <property type="molecule type" value="Genomic_DNA"/>
</dbReference>
<protein>
    <submittedName>
        <fullName evidence="3">Related to Cardiolipin-specific deacylase 1, mitochondrial</fullName>
    </submittedName>
</protein>
<dbReference type="PANTHER" id="PTHR42886">
    <property type="entry name" value="RE40534P-RELATED"/>
    <property type="match status" value="1"/>
</dbReference>
<feature type="domain" description="AB hydrolase-1" evidence="2">
    <location>
        <begin position="115"/>
        <end position="395"/>
    </location>
</feature>
<dbReference type="GO" id="GO:0005743">
    <property type="term" value="C:mitochondrial inner membrane"/>
    <property type="evidence" value="ECO:0007669"/>
    <property type="project" value="TreeGrafter"/>
</dbReference>
<evidence type="ECO:0000313" key="4">
    <source>
        <dbReference type="Proteomes" id="UP000183365"/>
    </source>
</evidence>
<dbReference type="GO" id="GO:0004623">
    <property type="term" value="F:phospholipase A2 activity"/>
    <property type="evidence" value="ECO:0007669"/>
    <property type="project" value="TreeGrafter"/>
</dbReference>
<dbReference type="Pfam" id="PF00561">
    <property type="entry name" value="Abhydrolase_1"/>
    <property type="match status" value="1"/>
</dbReference>
<dbReference type="GO" id="GO:0006654">
    <property type="term" value="P:phosphatidic acid biosynthetic process"/>
    <property type="evidence" value="ECO:0007669"/>
    <property type="project" value="TreeGrafter"/>
</dbReference>
<dbReference type="OrthoDB" id="7457040at2759"/>
<evidence type="ECO:0000259" key="2">
    <source>
        <dbReference type="Pfam" id="PF00561"/>
    </source>
</evidence>
<dbReference type="InterPro" id="IPR000073">
    <property type="entry name" value="AB_hydrolase_1"/>
</dbReference>
<dbReference type="Proteomes" id="UP000183365">
    <property type="component" value="Unassembled WGS sequence"/>
</dbReference>
<dbReference type="GO" id="GO:0055088">
    <property type="term" value="P:lipid homeostasis"/>
    <property type="evidence" value="ECO:0007669"/>
    <property type="project" value="TreeGrafter"/>
</dbReference>
<reference evidence="4" key="1">
    <citation type="submission" date="2016-11" db="EMBL/GenBank/DDBJ databases">
        <authorList>
            <person name="Guldener U."/>
        </authorList>
    </citation>
    <scope>NUCLEOTIDE SEQUENCE [LARGE SCALE GENOMIC DNA]</scope>
</reference>
<keyword evidence="4" id="KW-1185">Reference proteome</keyword>
<dbReference type="PANTHER" id="PTHR42886:SF29">
    <property type="entry name" value="PUMMELIG, ISOFORM A"/>
    <property type="match status" value="1"/>
</dbReference>
<dbReference type="GO" id="GO:0042171">
    <property type="term" value="F:lysophosphatidic acid acyltransferase activity"/>
    <property type="evidence" value="ECO:0007669"/>
    <property type="project" value="TreeGrafter"/>
</dbReference>